<feature type="transmembrane region" description="Helical" evidence="1">
    <location>
        <begin position="81"/>
        <end position="109"/>
    </location>
</feature>
<feature type="transmembrane region" description="Helical" evidence="1">
    <location>
        <begin position="23"/>
        <end position="45"/>
    </location>
</feature>
<dbReference type="Proteomes" id="UP001597024">
    <property type="component" value="Unassembled WGS sequence"/>
</dbReference>
<name>A0ABW3DZT7_9ACTN</name>
<evidence type="ECO:0000313" key="3">
    <source>
        <dbReference type="Proteomes" id="UP001597024"/>
    </source>
</evidence>
<accession>A0ABW3DZT7</accession>
<feature type="non-terminal residue" evidence="2">
    <location>
        <position position="198"/>
    </location>
</feature>
<gene>
    <name evidence="2" type="ORF">ACFQ08_28965</name>
</gene>
<proteinExistence type="predicted"/>
<organism evidence="2 3">
    <name type="scientific">Streptosporangium algeriense</name>
    <dbReference type="NCBI Taxonomy" id="1682748"/>
    <lineage>
        <taxon>Bacteria</taxon>
        <taxon>Bacillati</taxon>
        <taxon>Actinomycetota</taxon>
        <taxon>Actinomycetes</taxon>
        <taxon>Streptosporangiales</taxon>
        <taxon>Streptosporangiaceae</taxon>
        <taxon>Streptosporangium</taxon>
    </lineage>
</organism>
<sequence length="198" mass="21322">MTPEERPRQGDTPAGPNTWEPSLFVWEILLVSAILLTVVFIVTGGMTVPEKAVAAGCLFAVLPLYLLFGRPALVADDLRRGTVYIVALVVLFCGALVAPISAFALFGLCPQCFIIHPARTAMIPVVVLSVAHVPRHLLLNGPGGYKFLTVTVVVILFSAVFGVWSEWVTERSTERAALIRELVGSRAEVARLSAERGA</sequence>
<dbReference type="EMBL" id="JBHTHX010001399">
    <property type="protein sequence ID" value="MFD0888586.1"/>
    <property type="molecule type" value="Genomic_DNA"/>
</dbReference>
<keyword evidence="1" id="KW-1133">Transmembrane helix</keyword>
<keyword evidence="1" id="KW-0812">Transmembrane</keyword>
<comment type="caution">
    <text evidence="2">The sequence shown here is derived from an EMBL/GenBank/DDBJ whole genome shotgun (WGS) entry which is preliminary data.</text>
</comment>
<keyword evidence="3" id="KW-1185">Reference proteome</keyword>
<keyword evidence="1" id="KW-0472">Membrane</keyword>
<evidence type="ECO:0000313" key="2">
    <source>
        <dbReference type="EMBL" id="MFD0888586.1"/>
    </source>
</evidence>
<feature type="transmembrane region" description="Helical" evidence="1">
    <location>
        <begin position="145"/>
        <end position="165"/>
    </location>
</feature>
<reference evidence="3" key="1">
    <citation type="journal article" date="2019" name="Int. J. Syst. Evol. Microbiol.">
        <title>The Global Catalogue of Microorganisms (GCM) 10K type strain sequencing project: providing services to taxonomists for standard genome sequencing and annotation.</title>
        <authorList>
            <consortium name="The Broad Institute Genomics Platform"/>
            <consortium name="The Broad Institute Genome Sequencing Center for Infectious Disease"/>
            <person name="Wu L."/>
            <person name="Ma J."/>
        </authorList>
    </citation>
    <scope>NUCLEOTIDE SEQUENCE [LARGE SCALE GENOMIC DNA]</scope>
    <source>
        <strain evidence="3">CCUG 62974</strain>
    </source>
</reference>
<feature type="transmembrane region" description="Helical" evidence="1">
    <location>
        <begin position="52"/>
        <end position="69"/>
    </location>
</feature>
<feature type="transmembrane region" description="Helical" evidence="1">
    <location>
        <begin position="121"/>
        <end position="139"/>
    </location>
</feature>
<evidence type="ECO:0000256" key="1">
    <source>
        <dbReference type="SAM" id="Phobius"/>
    </source>
</evidence>
<protein>
    <submittedName>
        <fullName evidence="2">Uncharacterized protein</fullName>
    </submittedName>
</protein>